<dbReference type="EMBL" id="MVGC01000101">
    <property type="protein sequence ID" value="RJE23899.1"/>
    <property type="molecule type" value="Genomic_DNA"/>
</dbReference>
<dbReference type="OrthoDB" id="5245063at2759"/>
<feature type="region of interest" description="Disordered" evidence="1">
    <location>
        <begin position="262"/>
        <end position="282"/>
    </location>
</feature>
<dbReference type="Pfam" id="PF12331">
    <property type="entry name" value="Rad26-like_helical_rpts"/>
    <property type="match status" value="1"/>
</dbReference>
<keyword evidence="6" id="KW-1185">Reference proteome</keyword>
<evidence type="ECO:0000259" key="2">
    <source>
        <dbReference type="Pfam" id="PF12331"/>
    </source>
</evidence>
<feature type="compositionally biased region" description="Acidic residues" evidence="1">
    <location>
        <begin position="1"/>
        <end position="14"/>
    </location>
</feature>
<feature type="region of interest" description="Disordered" evidence="1">
    <location>
        <begin position="1"/>
        <end position="20"/>
    </location>
</feature>
<feature type="domain" description="Rad26-like helical repeats" evidence="2">
    <location>
        <begin position="467"/>
        <end position="685"/>
    </location>
</feature>
<evidence type="ECO:0000259" key="3">
    <source>
        <dbReference type="Pfam" id="PF21046"/>
    </source>
</evidence>
<evidence type="ECO:0000313" key="5">
    <source>
        <dbReference type="EMBL" id="RJE23899.1"/>
    </source>
</evidence>
<dbReference type="Proteomes" id="UP000266188">
    <property type="component" value="Unassembled WGS sequence"/>
</dbReference>
<evidence type="ECO:0000259" key="4">
    <source>
        <dbReference type="Pfam" id="PF21048"/>
    </source>
</evidence>
<gene>
    <name evidence="5" type="ORF">PHISCL_03763</name>
</gene>
<feature type="domain" description="Rad26-like N-terminal" evidence="4">
    <location>
        <begin position="366"/>
        <end position="407"/>
    </location>
</feature>
<dbReference type="Pfam" id="PF21048">
    <property type="entry name" value="Rad26-like_N"/>
    <property type="match status" value="1"/>
</dbReference>
<accession>A0A3A2ZL08</accession>
<sequence>MEDNDDDYFSDDGFESLPPGTLLQLEQNAYRATQAQKSAPSNPPQSNLPNAQSTFTDQSIRYGTSLKPPAHLHTGLTSEYGTLDIGELDAEVLDNDAGQTTTLAPASAFTGQLANRQIHPLGAEGQQHDDGDPSVAVQNNFLSGAMDFEEPDVPQHISDEFNLHMQKLVLENERINQELAAAKSMVETRSGEIAIIRSNQAKLTENYDRQLAALRKAMADAAEKHKGEVEAARAERKMLATENAFLRQDLNEEAMRINNLKTKNKPDEKAPPITPKKPRVLPFRDGFDDEEMIAVSPSKSTGTRSKGAATGKRKRAMSQGSPTPLQLSPQAERTVEVPGDAPDDIMIDVKYDQAPAKGDDHNVQAMKRIMNHRTFPNEDRDIELMARMALPSEPQRMLSSILLEETANRESGNYVMDYAFAIISLWSRSLNEKFFTPVPMFMGIIQFTLTLDVSLPASDLVDHLVPVLQESGDVNGVPRFKHWRRHLGQRRQTPRSELQPEVDGTEALSLLYDVAVGCLHVDDAIDNFWRHIRYDFILMMLNCSQPIPDIIMTLNLLSTGIRPDSFGSILDTEQDRTISENYIIDRVANLLTEMPQLDEGQKPYDPSEVCNMRLEALSFLATVAFNPMAPASDHGSVLIASHPTVLARLIRAMHDELDTLYSYLPEQEFHSAMVNGLMRLIYGVVQRHRENVDLQAQLGRVPGGKQKFIVVLTRLAFSDGPVLEAGIEDETVEMAHEILDDSVNPQEAEALLEAFPSAKRDD</sequence>
<feature type="region of interest" description="Disordered" evidence="1">
    <location>
        <begin position="296"/>
        <end position="341"/>
    </location>
</feature>
<evidence type="ECO:0000256" key="1">
    <source>
        <dbReference type="SAM" id="MobiDB-lite"/>
    </source>
</evidence>
<feature type="domain" description="Rad26-like C-terminal" evidence="3">
    <location>
        <begin position="693"/>
        <end position="755"/>
    </location>
</feature>
<protein>
    <submittedName>
        <fullName evidence="5">DNA repair protein Rad26</fullName>
    </submittedName>
</protein>
<dbReference type="InterPro" id="IPR022093">
    <property type="entry name" value="Rad26-like_helical"/>
</dbReference>
<proteinExistence type="predicted"/>
<reference evidence="6" key="1">
    <citation type="submission" date="2017-02" db="EMBL/GenBank/DDBJ databases">
        <authorList>
            <person name="Tafer H."/>
            <person name="Lopandic K."/>
        </authorList>
    </citation>
    <scope>NUCLEOTIDE SEQUENCE [LARGE SCALE GENOMIC DNA]</scope>
    <source>
        <strain evidence="6">CBS 366.77</strain>
    </source>
</reference>
<dbReference type="InterPro" id="IPR048380">
    <property type="entry name" value="Rad26-like_N"/>
</dbReference>
<dbReference type="Pfam" id="PF21046">
    <property type="entry name" value="Rad26-like_C"/>
    <property type="match status" value="1"/>
</dbReference>
<organism evidence="5 6">
    <name type="scientific">Aspergillus sclerotialis</name>
    <dbReference type="NCBI Taxonomy" id="2070753"/>
    <lineage>
        <taxon>Eukaryota</taxon>
        <taxon>Fungi</taxon>
        <taxon>Dikarya</taxon>
        <taxon>Ascomycota</taxon>
        <taxon>Pezizomycotina</taxon>
        <taxon>Eurotiomycetes</taxon>
        <taxon>Eurotiomycetidae</taxon>
        <taxon>Eurotiales</taxon>
        <taxon>Aspergillaceae</taxon>
        <taxon>Aspergillus</taxon>
        <taxon>Aspergillus subgen. Polypaecilum</taxon>
    </lineage>
</organism>
<dbReference type="AlphaFoldDB" id="A0A3A2ZL08"/>
<evidence type="ECO:0000313" key="6">
    <source>
        <dbReference type="Proteomes" id="UP000266188"/>
    </source>
</evidence>
<comment type="caution">
    <text evidence="5">The sequence shown here is derived from an EMBL/GenBank/DDBJ whole genome shotgun (WGS) entry which is preliminary data.</text>
</comment>
<name>A0A3A2ZL08_9EURO</name>
<dbReference type="STRING" id="2070753.A0A3A2ZL08"/>
<feature type="region of interest" description="Disordered" evidence="1">
    <location>
        <begin position="31"/>
        <end position="52"/>
    </location>
</feature>
<dbReference type="InterPro" id="IPR048379">
    <property type="entry name" value="Rad26-like_C"/>
</dbReference>
<feature type="compositionally biased region" description="Polar residues" evidence="1">
    <location>
        <begin position="318"/>
        <end position="331"/>
    </location>
</feature>